<evidence type="ECO:0000313" key="2">
    <source>
        <dbReference type="Proteomes" id="UP001557470"/>
    </source>
</evidence>
<sequence length="99" mass="11024">MPIVPSVLWDTRTWREPNYRKELHNLSLASGACIGTADVFVLPAAYTELEGGLSPAEGVTTISVFLRCQTEIFAKHHLGLFTPKYKKMTGETSPRTTDR</sequence>
<comment type="caution">
    <text evidence="1">The sequence shown here is derived from an EMBL/GenBank/DDBJ whole genome shotgun (WGS) entry which is preliminary data.</text>
</comment>
<proteinExistence type="predicted"/>
<dbReference type="AlphaFoldDB" id="A0ABD0W502"/>
<accession>A0ABD0W502</accession>
<protein>
    <submittedName>
        <fullName evidence="1">Uncharacterized protein</fullName>
    </submittedName>
</protein>
<name>A0ABD0W502_UMBPY</name>
<dbReference type="EMBL" id="JAGEUA010000009">
    <property type="protein sequence ID" value="KAL0966197.1"/>
    <property type="molecule type" value="Genomic_DNA"/>
</dbReference>
<evidence type="ECO:0000313" key="1">
    <source>
        <dbReference type="EMBL" id="KAL0966197.1"/>
    </source>
</evidence>
<keyword evidence="2" id="KW-1185">Reference proteome</keyword>
<reference evidence="1 2" key="1">
    <citation type="submission" date="2024-06" db="EMBL/GenBank/DDBJ databases">
        <authorList>
            <person name="Pan Q."/>
            <person name="Wen M."/>
            <person name="Jouanno E."/>
            <person name="Zahm M."/>
            <person name="Klopp C."/>
            <person name="Cabau C."/>
            <person name="Louis A."/>
            <person name="Berthelot C."/>
            <person name="Parey E."/>
            <person name="Roest Crollius H."/>
            <person name="Montfort J."/>
            <person name="Robinson-Rechavi M."/>
            <person name="Bouchez O."/>
            <person name="Lampietro C."/>
            <person name="Lopez Roques C."/>
            <person name="Donnadieu C."/>
            <person name="Postlethwait J."/>
            <person name="Bobe J."/>
            <person name="Verreycken H."/>
            <person name="Guiguen Y."/>
        </authorList>
    </citation>
    <scope>NUCLEOTIDE SEQUENCE [LARGE SCALE GENOMIC DNA]</scope>
    <source>
        <strain evidence="1">Up_M1</strain>
        <tissue evidence="1">Testis</tissue>
    </source>
</reference>
<dbReference type="Proteomes" id="UP001557470">
    <property type="component" value="Unassembled WGS sequence"/>
</dbReference>
<gene>
    <name evidence="1" type="ORF">UPYG_G00292180</name>
</gene>
<organism evidence="1 2">
    <name type="scientific">Umbra pygmaea</name>
    <name type="common">Eastern mudminnow</name>
    <dbReference type="NCBI Taxonomy" id="75934"/>
    <lineage>
        <taxon>Eukaryota</taxon>
        <taxon>Metazoa</taxon>
        <taxon>Chordata</taxon>
        <taxon>Craniata</taxon>
        <taxon>Vertebrata</taxon>
        <taxon>Euteleostomi</taxon>
        <taxon>Actinopterygii</taxon>
        <taxon>Neopterygii</taxon>
        <taxon>Teleostei</taxon>
        <taxon>Protacanthopterygii</taxon>
        <taxon>Esociformes</taxon>
        <taxon>Umbridae</taxon>
        <taxon>Umbra</taxon>
    </lineage>
</organism>